<dbReference type="Proteomes" id="UP001549184">
    <property type="component" value="Unassembled WGS sequence"/>
</dbReference>
<keyword evidence="1" id="KW-0732">Signal</keyword>
<evidence type="ECO:0000256" key="1">
    <source>
        <dbReference type="SAM" id="SignalP"/>
    </source>
</evidence>
<accession>A0ABV2JXL1</accession>
<feature type="signal peptide" evidence="1">
    <location>
        <begin position="1"/>
        <end position="26"/>
    </location>
</feature>
<organism evidence="2 3">
    <name type="scientific">Dyella japonica</name>
    <dbReference type="NCBI Taxonomy" id="231455"/>
    <lineage>
        <taxon>Bacteria</taxon>
        <taxon>Pseudomonadati</taxon>
        <taxon>Pseudomonadota</taxon>
        <taxon>Gammaproteobacteria</taxon>
        <taxon>Lysobacterales</taxon>
        <taxon>Rhodanobacteraceae</taxon>
        <taxon>Dyella</taxon>
    </lineage>
</organism>
<proteinExistence type="predicted"/>
<comment type="caution">
    <text evidence="2">The sequence shown here is derived from an EMBL/GenBank/DDBJ whole genome shotgun (WGS) entry which is preliminary data.</text>
</comment>
<dbReference type="EMBL" id="JBEPMU010000005">
    <property type="protein sequence ID" value="MET3653562.1"/>
    <property type="molecule type" value="Genomic_DNA"/>
</dbReference>
<name>A0ABV2JXL1_9GAMM</name>
<sequence>MRARKAGNTLGFLAVVLMLIAGAVQATPATDAPRMTPTLDFVASPYADFLFYLLHRDNANFPDLRASVPLGDVKELNTGGFLPGYAMVSDIRSYADLYRLAYTYDNSTALVAALKQGESHFPAFMAYWKREVEPKEQETIAAWKAQEAKAHNVERLEGLTRLRFPYSAVKVAVIALGPLGGNMQNPPIMFATMKDASLPAVVGYDGTHMMLSGHADDWKKRAKAAQAISLIYAHGGTSYDIEEALCLLMQAKLPATYGSGADHSPNDSGDTPRRVLLRAMERDWDRYRGDASINAVDFAIDETIRTFGTAGVATLP</sequence>
<protein>
    <submittedName>
        <fullName evidence="2">Uncharacterized protein</fullName>
    </submittedName>
</protein>
<keyword evidence="3" id="KW-1185">Reference proteome</keyword>
<dbReference type="RefSeq" id="WP_354014951.1">
    <property type="nucleotide sequence ID" value="NZ_JBEPMU010000005.1"/>
</dbReference>
<evidence type="ECO:0000313" key="2">
    <source>
        <dbReference type="EMBL" id="MET3653562.1"/>
    </source>
</evidence>
<feature type="chain" id="PRO_5046479072" evidence="1">
    <location>
        <begin position="27"/>
        <end position="316"/>
    </location>
</feature>
<reference evidence="2 3" key="1">
    <citation type="submission" date="2024-06" db="EMBL/GenBank/DDBJ databases">
        <title>Sorghum-associated microbial communities from plants grown in Nebraska, USA.</title>
        <authorList>
            <person name="Schachtman D."/>
        </authorList>
    </citation>
    <scope>NUCLEOTIDE SEQUENCE [LARGE SCALE GENOMIC DNA]</scope>
    <source>
        <strain evidence="2 3">1073</strain>
    </source>
</reference>
<gene>
    <name evidence="2" type="ORF">ABIC75_003299</name>
</gene>
<evidence type="ECO:0000313" key="3">
    <source>
        <dbReference type="Proteomes" id="UP001549184"/>
    </source>
</evidence>